<evidence type="ECO:0000256" key="10">
    <source>
        <dbReference type="ARBA" id="ARBA00022989"/>
    </source>
</evidence>
<dbReference type="HOGENOM" id="CLU_101368_0_0_9"/>
<dbReference type="RefSeq" id="WP_015327512.1">
    <property type="nucleotide sequence ID" value="NC_019978.1"/>
</dbReference>
<dbReference type="InterPro" id="IPR036938">
    <property type="entry name" value="PAP2/HPO_sf"/>
</dbReference>
<comment type="similarity">
    <text evidence="2">Belongs to the bacterial diacylglycerol kinase family.</text>
</comment>
<keyword evidence="3" id="KW-1003">Cell membrane</keyword>
<dbReference type="GO" id="GO:0008654">
    <property type="term" value="P:phospholipid biosynthetic process"/>
    <property type="evidence" value="ECO:0007669"/>
    <property type="project" value="UniProtKB-KW"/>
</dbReference>
<evidence type="ECO:0000256" key="11">
    <source>
        <dbReference type="ARBA" id="ARBA00023098"/>
    </source>
</evidence>
<feature type="binding site" evidence="17">
    <location>
        <position position="73"/>
    </location>
    <ligand>
        <name>ATP</name>
        <dbReference type="ChEBI" id="CHEBI:30616"/>
    </ligand>
</feature>
<dbReference type="EMBL" id="CP003359">
    <property type="protein sequence ID" value="AGB41796.1"/>
    <property type="molecule type" value="Genomic_DNA"/>
</dbReference>
<feature type="transmembrane region" description="Helical" evidence="19">
    <location>
        <begin position="53"/>
        <end position="72"/>
    </location>
</feature>
<dbReference type="GO" id="GO:0005524">
    <property type="term" value="F:ATP binding"/>
    <property type="evidence" value="ECO:0007669"/>
    <property type="project" value="UniProtKB-KW"/>
</dbReference>
<feature type="domain" description="Phosphatidic acid phosphatase type 2/haloperoxidase" evidence="20">
    <location>
        <begin position="148"/>
        <end position="232"/>
    </location>
</feature>
<dbReference type="GO" id="GO:0005886">
    <property type="term" value="C:plasma membrane"/>
    <property type="evidence" value="ECO:0007669"/>
    <property type="project" value="UniProtKB-SubCell"/>
</dbReference>
<dbReference type="CDD" id="cd14266">
    <property type="entry name" value="UDPK_IM_PAP2_like"/>
    <property type="match status" value="1"/>
</dbReference>
<dbReference type="Pfam" id="PF01569">
    <property type="entry name" value="PAP2"/>
    <property type="match status" value="1"/>
</dbReference>
<dbReference type="Proteomes" id="UP000010880">
    <property type="component" value="Chromosome"/>
</dbReference>
<keyword evidence="18" id="KW-0479">Metal-binding</keyword>
<keyword evidence="9 17" id="KW-0067">ATP-binding</keyword>
<keyword evidence="5" id="KW-0808">Transferase</keyword>
<evidence type="ECO:0000256" key="17">
    <source>
        <dbReference type="PIRSR" id="PIRSR600829-3"/>
    </source>
</evidence>
<dbReference type="Gene3D" id="1.20.144.10">
    <property type="entry name" value="Phosphatidic acid phosphatase type 2/haloperoxidase"/>
    <property type="match status" value="1"/>
</dbReference>
<evidence type="ECO:0000256" key="12">
    <source>
        <dbReference type="ARBA" id="ARBA00023136"/>
    </source>
</evidence>
<proteinExistence type="inferred from homology"/>
<evidence type="ECO:0000313" key="22">
    <source>
        <dbReference type="Proteomes" id="UP000010880"/>
    </source>
</evidence>
<feature type="binding site" evidence="16">
    <location>
        <position position="66"/>
    </location>
    <ligand>
        <name>substrate</name>
    </ligand>
</feature>
<protein>
    <submittedName>
        <fullName evidence="21">Diacylglycerol kinase</fullName>
    </submittedName>
</protein>
<keyword evidence="22" id="KW-1185">Reference proteome</keyword>
<evidence type="ECO:0000256" key="4">
    <source>
        <dbReference type="ARBA" id="ARBA00022516"/>
    </source>
</evidence>
<name>L0K9X6_HALHC</name>
<dbReference type="Pfam" id="PF01219">
    <property type="entry name" value="DAGK_prokar"/>
    <property type="match status" value="1"/>
</dbReference>
<evidence type="ECO:0000256" key="7">
    <source>
        <dbReference type="ARBA" id="ARBA00022741"/>
    </source>
</evidence>
<feature type="active site" description="Proton acceptor" evidence="15">
    <location>
        <position position="66"/>
    </location>
</feature>
<dbReference type="eggNOG" id="COG0671">
    <property type="taxonomic scope" value="Bacteria"/>
</dbReference>
<keyword evidence="18" id="KW-0460">Magnesium</keyword>
<reference evidence="22" key="1">
    <citation type="submission" date="2012-02" db="EMBL/GenBank/DDBJ databases">
        <title>The complete genome of Halobacteroides halobius DSM 5150.</title>
        <authorList>
            <person name="Lucas S."/>
            <person name="Copeland A."/>
            <person name="Lapidus A."/>
            <person name="Glavina del Rio T."/>
            <person name="Dalin E."/>
            <person name="Tice H."/>
            <person name="Bruce D."/>
            <person name="Goodwin L."/>
            <person name="Pitluck S."/>
            <person name="Peters L."/>
            <person name="Mikhailova N."/>
            <person name="Gu W."/>
            <person name="Kyrpides N."/>
            <person name="Mavromatis K."/>
            <person name="Ivanova N."/>
            <person name="Brettin T."/>
            <person name="Detter J.C."/>
            <person name="Han C."/>
            <person name="Larimer F."/>
            <person name="Land M."/>
            <person name="Hauser L."/>
            <person name="Markowitz V."/>
            <person name="Cheng J.-F."/>
            <person name="Hugenholtz P."/>
            <person name="Woyke T."/>
            <person name="Wu D."/>
            <person name="Tindall B."/>
            <person name="Pomrenke H."/>
            <person name="Brambilla E."/>
            <person name="Klenk H.-P."/>
            <person name="Eisen J.A."/>
        </authorList>
    </citation>
    <scope>NUCLEOTIDE SEQUENCE [LARGE SCALE GENOMIC DNA]</scope>
    <source>
        <strain evidence="22">ATCC 35273 / DSM 5150 / MD-1</strain>
    </source>
</reference>
<dbReference type="eggNOG" id="COG0818">
    <property type="taxonomic scope" value="Bacteria"/>
</dbReference>
<evidence type="ECO:0000256" key="15">
    <source>
        <dbReference type="PIRSR" id="PIRSR600829-1"/>
    </source>
</evidence>
<feature type="binding site" evidence="18">
    <location>
        <position position="73"/>
    </location>
    <ligand>
        <name>a divalent metal cation</name>
        <dbReference type="ChEBI" id="CHEBI:60240"/>
    </ligand>
</feature>
<feature type="transmembrane region" description="Helical" evidence="19">
    <location>
        <begin position="211"/>
        <end position="232"/>
    </location>
</feature>
<evidence type="ECO:0000256" key="6">
    <source>
        <dbReference type="ARBA" id="ARBA00022692"/>
    </source>
</evidence>
<comment type="cofactor">
    <cofactor evidence="18">
        <name>Mg(2+)</name>
        <dbReference type="ChEBI" id="CHEBI:18420"/>
    </cofactor>
    <text evidence="18">Mn(2+), Zn(2+), Cd(2+) and Co(2+) support activity to lesser extents.</text>
</comment>
<feature type="binding site" evidence="17">
    <location>
        <begin position="91"/>
        <end position="92"/>
    </location>
    <ligand>
        <name>ATP</name>
        <dbReference type="ChEBI" id="CHEBI:30616"/>
    </ligand>
</feature>
<dbReference type="KEGG" id="hhl:Halha_1885"/>
<dbReference type="InterPro" id="IPR036945">
    <property type="entry name" value="DAGK_sf"/>
</dbReference>
<dbReference type="SUPFAM" id="SSF48317">
    <property type="entry name" value="Acid phosphatase/Vanadium-dependent haloperoxidase"/>
    <property type="match status" value="1"/>
</dbReference>
<keyword evidence="10 19" id="KW-1133">Transmembrane helix</keyword>
<gene>
    <name evidence="21" type="ordered locus">Halha_1885</name>
</gene>
<feature type="binding site" evidence="17">
    <location>
        <position position="13"/>
    </location>
    <ligand>
        <name>ATP</name>
        <dbReference type="ChEBI" id="CHEBI:30616"/>
    </ligand>
</feature>
<dbReference type="GO" id="GO:0016301">
    <property type="term" value="F:kinase activity"/>
    <property type="evidence" value="ECO:0007669"/>
    <property type="project" value="UniProtKB-KW"/>
</dbReference>
<dbReference type="OrthoDB" id="9789934at2"/>
<organism evidence="21 22">
    <name type="scientific">Halobacteroides halobius (strain ATCC 35273 / DSM 5150 / MD-1)</name>
    <dbReference type="NCBI Taxonomy" id="748449"/>
    <lineage>
        <taxon>Bacteria</taxon>
        <taxon>Bacillati</taxon>
        <taxon>Bacillota</taxon>
        <taxon>Clostridia</taxon>
        <taxon>Halanaerobiales</taxon>
        <taxon>Halobacteroidaceae</taxon>
        <taxon>Halobacteroides</taxon>
    </lineage>
</organism>
<evidence type="ECO:0000256" key="19">
    <source>
        <dbReference type="SAM" id="Phobius"/>
    </source>
</evidence>
<dbReference type="Gene3D" id="1.10.287.3610">
    <property type="match status" value="1"/>
</dbReference>
<feature type="transmembrane region" description="Helical" evidence="19">
    <location>
        <begin position="133"/>
        <end position="154"/>
    </location>
</feature>
<evidence type="ECO:0000256" key="5">
    <source>
        <dbReference type="ARBA" id="ARBA00022679"/>
    </source>
</evidence>
<dbReference type="InterPro" id="IPR000326">
    <property type="entry name" value="PAP2/HPO"/>
</dbReference>
<dbReference type="GO" id="GO:0046872">
    <property type="term" value="F:metal ion binding"/>
    <property type="evidence" value="ECO:0007669"/>
    <property type="project" value="UniProtKB-KW"/>
</dbReference>
<evidence type="ECO:0000256" key="2">
    <source>
        <dbReference type="ARBA" id="ARBA00005967"/>
    </source>
</evidence>
<evidence type="ECO:0000313" key="21">
    <source>
        <dbReference type="EMBL" id="AGB41796.1"/>
    </source>
</evidence>
<evidence type="ECO:0000256" key="3">
    <source>
        <dbReference type="ARBA" id="ARBA00022475"/>
    </source>
</evidence>
<comment type="subcellular location">
    <subcellularLocation>
        <location evidence="1">Cell membrane</location>
        <topology evidence="1">Multi-pass membrane protein</topology>
    </subcellularLocation>
</comment>
<dbReference type="PANTHER" id="PTHR34299">
    <property type="entry name" value="DIACYLGLYCEROL KINASE"/>
    <property type="match status" value="1"/>
</dbReference>
<dbReference type="InterPro" id="IPR000829">
    <property type="entry name" value="DAGK"/>
</dbReference>
<sequence>MKLIDQFINSCNYAVSGIIKALKQETNMKIHFGIASIVLLAGLLFDISKVELLILFLSITLVIVAEMINTAIEGLSDLISPQYNPQIEVVKDVAAGAVLITALNAIIVGYIIFFNDLNPLTLKLLQHVQKTPIHLTFISLVIVMLVVIVVKAYFKTGTFLQGGMPSGHTAIAFCLVLIVSMLTTNALVISLALLLALLVAQSRIEGQIHSFWEVFFGAVIGSLVGLLIFQILQL</sequence>
<feature type="binding site" evidence="17">
    <location>
        <position position="25"/>
    </location>
    <ligand>
        <name>ATP</name>
        <dbReference type="ChEBI" id="CHEBI:30616"/>
    </ligand>
</feature>
<dbReference type="STRING" id="748449.Halha_1885"/>
<feature type="transmembrane region" description="Helical" evidence="19">
    <location>
        <begin position="93"/>
        <end position="113"/>
    </location>
</feature>
<keyword evidence="14" id="KW-1208">Phospholipid metabolism</keyword>
<accession>L0K9X6</accession>
<feature type="transmembrane region" description="Helical" evidence="19">
    <location>
        <begin position="30"/>
        <end position="47"/>
    </location>
</feature>
<dbReference type="AlphaFoldDB" id="L0K9X6"/>
<evidence type="ECO:0000256" key="9">
    <source>
        <dbReference type="ARBA" id="ARBA00022840"/>
    </source>
</evidence>
<feature type="binding site" evidence="18">
    <location>
        <position position="25"/>
    </location>
    <ligand>
        <name>a divalent metal cation</name>
        <dbReference type="ChEBI" id="CHEBI:60240"/>
    </ligand>
</feature>
<keyword evidence="11" id="KW-0443">Lipid metabolism</keyword>
<evidence type="ECO:0000256" key="8">
    <source>
        <dbReference type="ARBA" id="ARBA00022777"/>
    </source>
</evidence>
<dbReference type="PATRIC" id="fig|748449.3.peg.1815"/>
<feature type="transmembrane region" description="Helical" evidence="19">
    <location>
        <begin position="175"/>
        <end position="199"/>
    </location>
</feature>
<keyword evidence="12 19" id="KW-0472">Membrane</keyword>
<evidence type="ECO:0000256" key="14">
    <source>
        <dbReference type="ARBA" id="ARBA00023264"/>
    </source>
</evidence>
<dbReference type="PANTHER" id="PTHR34299:SF1">
    <property type="entry name" value="DIACYLGLYCEROL KINASE"/>
    <property type="match status" value="1"/>
</dbReference>
<keyword evidence="8 21" id="KW-0418">Kinase</keyword>
<evidence type="ECO:0000256" key="16">
    <source>
        <dbReference type="PIRSR" id="PIRSR600829-2"/>
    </source>
</evidence>
<evidence type="ECO:0000259" key="20">
    <source>
        <dbReference type="Pfam" id="PF01569"/>
    </source>
</evidence>
<keyword evidence="13" id="KW-0594">Phospholipid biosynthesis</keyword>
<evidence type="ECO:0000256" key="1">
    <source>
        <dbReference type="ARBA" id="ARBA00004651"/>
    </source>
</evidence>
<keyword evidence="7 17" id="KW-0547">Nucleotide-binding</keyword>
<evidence type="ECO:0000256" key="18">
    <source>
        <dbReference type="PIRSR" id="PIRSR600829-4"/>
    </source>
</evidence>
<keyword evidence="6 19" id="KW-0812">Transmembrane</keyword>
<keyword evidence="4" id="KW-0444">Lipid biosynthesis</keyword>
<evidence type="ECO:0000256" key="13">
    <source>
        <dbReference type="ARBA" id="ARBA00023209"/>
    </source>
</evidence>